<dbReference type="AlphaFoldDB" id="A0A183T434"/>
<dbReference type="OrthoDB" id="1744952at2759"/>
<sequence length="164" mass="18308">MTGHARAVRTKDTNSQIPAYPTGAGYTFKFDEAEIIARGDNHMSRELLVSRFSGSQSSRSHHPSRLVECCEKWTQLLMTSSTRTTYTTAIFAADEDVEEGQLVVFFLLHRELYVLVLLLVTAAIMPNLAGLDYVTDCAPPRMMIRGSRPGQFNPFPSPTTDAEY</sequence>
<feature type="transmembrane region" description="Helical" evidence="1">
    <location>
        <begin position="112"/>
        <end position="135"/>
    </location>
</feature>
<evidence type="ECO:0000313" key="2">
    <source>
        <dbReference type="EMBL" id="VDL97617.1"/>
    </source>
</evidence>
<reference evidence="2 3" key="2">
    <citation type="submission" date="2018-11" db="EMBL/GenBank/DDBJ databases">
        <authorList>
            <consortium name="Pathogen Informatics"/>
        </authorList>
    </citation>
    <scope>NUCLEOTIDE SEQUENCE [LARGE SCALE GENOMIC DNA]</scope>
    <source>
        <strain evidence="2 3">NST_G2</strain>
    </source>
</reference>
<keyword evidence="1" id="KW-0472">Membrane</keyword>
<name>A0A183T434_SCHSO</name>
<proteinExistence type="predicted"/>
<organism evidence="4">
    <name type="scientific">Schistocephalus solidus</name>
    <name type="common">Tapeworm</name>
    <dbReference type="NCBI Taxonomy" id="70667"/>
    <lineage>
        <taxon>Eukaryota</taxon>
        <taxon>Metazoa</taxon>
        <taxon>Spiralia</taxon>
        <taxon>Lophotrochozoa</taxon>
        <taxon>Platyhelminthes</taxon>
        <taxon>Cestoda</taxon>
        <taxon>Eucestoda</taxon>
        <taxon>Diphyllobothriidea</taxon>
        <taxon>Diphyllobothriidae</taxon>
        <taxon>Schistocephalus</taxon>
    </lineage>
</organism>
<evidence type="ECO:0000256" key="1">
    <source>
        <dbReference type="SAM" id="Phobius"/>
    </source>
</evidence>
<keyword evidence="1" id="KW-0812">Transmembrane</keyword>
<gene>
    <name evidence="2" type="ORF">SSLN_LOCUS11232</name>
</gene>
<keyword evidence="3" id="KW-1185">Reference proteome</keyword>
<evidence type="ECO:0000313" key="3">
    <source>
        <dbReference type="Proteomes" id="UP000275846"/>
    </source>
</evidence>
<protein>
    <submittedName>
        <fullName evidence="2 4">Uncharacterized protein</fullName>
    </submittedName>
</protein>
<dbReference type="WBParaSite" id="SSLN_0001166001-mRNA-1">
    <property type="protein sequence ID" value="SSLN_0001166001-mRNA-1"/>
    <property type="gene ID" value="SSLN_0001166001"/>
</dbReference>
<keyword evidence="1" id="KW-1133">Transmembrane helix</keyword>
<accession>A0A183T434</accession>
<reference evidence="4" key="1">
    <citation type="submission" date="2016-06" db="UniProtKB">
        <authorList>
            <consortium name="WormBaseParasite"/>
        </authorList>
    </citation>
    <scope>IDENTIFICATION</scope>
</reference>
<dbReference type="EMBL" id="UYSU01036384">
    <property type="protein sequence ID" value="VDL97617.1"/>
    <property type="molecule type" value="Genomic_DNA"/>
</dbReference>
<dbReference type="Proteomes" id="UP000275846">
    <property type="component" value="Unassembled WGS sequence"/>
</dbReference>
<evidence type="ECO:0000313" key="4">
    <source>
        <dbReference type="WBParaSite" id="SSLN_0001166001-mRNA-1"/>
    </source>
</evidence>